<proteinExistence type="predicted"/>
<evidence type="ECO:0000313" key="2">
    <source>
        <dbReference type="Proteomes" id="UP000292881"/>
    </source>
</evidence>
<reference evidence="1 2" key="1">
    <citation type="submission" date="2019-01" db="EMBL/GenBank/DDBJ databases">
        <authorList>
            <person name="Li J."/>
        </authorList>
    </citation>
    <scope>NUCLEOTIDE SEQUENCE [LARGE SCALE GENOMIC DNA]</scope>
    <source>
        <strain evidence="1 2">CGMCC 4.7180</strain>
    </source>
</reference>
<name>A0A4Q2J8G8_9MICO</name>
<dbReference type="Proteomes" id="UP000292881">
    <property type="component" value="Unassembled WGS sequence"/>
</dbReference>
<organism evidence="1 2">
    <name type="scientific">Agromyces binzhouensis</name>
    <dbReference type="NCBI Taxonomy" id="1817495"/>
    <lineage>
        <taxon>Bacteria</taxon>
        <taxon>Bacillati</taxon>
        <taxon>Actinomycetota</taxon>
        <taxon>Actinomycetes</taxon>
        <taxon>Micrococcales</taxon>
        <taxon>Microbacteriaceae</taxon>
        <taxon>Agromyces</taxon>
    </lineage>
</organism>
<accession>A0A4Q2J8G8</accession>
<gene>
    <name evidence="1" type="ORF">ESO86_17810</name>
</gene>
<sequence>MAGFRARRRRGAPELQVHDARSATRAGSALVAADDRIRAAVDELGFAEAELGRDAIAQAVEALVAARGRLTEAFRLNRLNHDAMPGSADEVRARHLRIVDLCEAVERVLDEQTADLAERMSRARRAPEVIGAVRADLLRMRARIPYARITIDRLAARCARDALTPIEANLSEADQLLGFAEHGVGVAERRRSEGSSGHADVALEASTRSIRRAAALLDAVEAFEVEALRAEAALPALADECRRDLAVALRAPHSAEAAAAI</sequence>
<keyword evidence="2" id="KW-1185">Reference proteome</keyword>
<dbReference type="EMBL" id="SDPL01000706">
    <property type="protein sequence ID" value="RXZ39683.1"/>
    <property type="molecule type" value="Genomic_DNA"/>
</dbReference>
<feature type="non-terminal residue" evidence="1">
    <location>
        <position position="261"/>
    </location>
</feature>
<protein>
    <submittedName>
        <fullName evidence="1">Uncharacterized protein</fullName>
    </submittedName>
</protein>
<dbReference type="AlphaFoldDB" id="A0A4Q2J8G8"/>
<evidence type="ECO:0000313" key="1">
    <source>
        <dbReference type="EMBL" id="RXZ39683.1"/>
    </source>
</evidence>
<comment type="caution">
    <text evidence="1">The sequence shown here is derived from an EMBL/GenBank/DDBJ whole genome shotgun (WGS) entry which is preliminary data.</text>
</comment>